<reference evidence="3 4" key="1">
    <citation type="submission" date="2019-03" db="EMBL/GenBank/DDBJ databases">
        <title>First draft genome of Liparis tanakae, snailfish: a comprehensive survey of snailfish specific genes.</title>
        <authorList>
            <person name="Kim W."/>
            <person name="Song I."/>
            <person name="Jeong J.-H."/>
            <person name="Kim D."/>
            <person name="Kim S."/>
            <person name="Ryu S."/>
            <person name="Song J.Y."/>
            <person name="Lee S.K."/>
        </authorList>
    </citation>
    <scope>NUCLEOTIDE SEQUENCE [LARGE SCALE GENOMIC DNA]</scope>
    <source>
        <tissue evidence="3">Muscle</tissue>
    </source>
</reference>
<evidence type="ECO:0000256" key="2">
    <source>
        <dbReference type="SAM" id="SignalP"/>
    </source>
</evidence>
<feature type="signal peptide" evidence="2">
    <location>
        <begin position="1"/>
        <end position="22"/>
    </location>
</feature>
<keyword evidence="2" id="KW-0732">Signal</keyword>
<accession>A0A4Z2JA03</accession>
<dbReference type="EMBL" id="SRLO01000014">
    <property type="protein sequence ID" value="TNN86624.1"/>
    <property type="molecule type" value="Genomic_DNA"/>
</dbReference>
<evidence type="ECO:0000313" key="4">
    <source>
        <dbReference type="Proteomes" id="UP000314294"/>
    </source>
</evidence>
<dbReference type="OrthoDB" id="1870062at2759"/>
<dbReference type="AlphaFoldDB" id="A0A4Z2JA03"/>
<gene>
    <name evidence="3" type="ORF">EYF80_003092</name>
</gene>
<sequence>MDATHLGLAAVLVPTAWFWSSATQGRQSQAGDWPENTGAGQALRSLAEEHWASAVVGRSPGDELLHMIQLATSLYCPLQLVLQTLLEVLRDFLALREELLPSQREGEESEQPDASAADV</sequence>
<evidence type="ECO:0000313" key="3">
    <source>
        <dbReference type="EMBL" id="TNN86624.1"/>
    </source>
</evidence>
<organism evidence="3 4">
    <name type="scientific">Liparis tanakae</name>
    <name type="common">Tanaka's snailfish</name>
    <dbReference type="NCBI Taxonomy" id="230148"/>
    <lineage>
        <taxon>Eukaryota</taxon>
        <taxon>Metazoa</taxon>
        <taxon>Chordata</taxon>
        <taxon>Craniata</taxon>
        <taxon>Vertebrata</taxon>
        <taxon>Euteleostomi</taxon>
        <taxon>Actinopterygii</taxon>
        <taxon>Neopterygii</taxon>
        <taxon>Teleostei</taxon>
        <taxon>Neoteleostei</taxon>
        <taxon>Acanthomorphata</taxon>
        <taxon>Eupercaria</taxon>
        <taxon>Perciformes</taxon>
        <taxon>Cottioidei</taxon>
        <taxon>Cottales</taxon>
        <taxon>Liparidae</taxon>
        <taxon>Liparis</taxon>
    </lineage>
</organism>
<feature type="region of interest" description="Disordered" evidence="1">
    <location>
        <begin position="100"/>
        <end position="119"/>
    </location>
</feature>
<dbReference type="Proteomes" id="UP000314294">
    <property type="component" value="Unassembled WGS sequence"/>
</dbReference>
<feature type="chain" id="PRO_5021357426" evidence="2">
    <location>
        <begin position="23"/>
        <end position="119"/>
    </location>
</feature>
<evidence type="ECO:0000256" key="1">
    <source>
        <dbReference type="SAM" id="MobiDB-lite"/>
    </source>
</evidence>
<keyword evidence="4" id="KW-1185">Reference proteome</keyword>
<protein>
    <submittedName>
        <fullName evidence="3">Uncharacterized protein</fullName>
    </submittedName>
</protein>
<proteinExistence type="predicted"/>
<comment type="caution">
    <text evidence="3">The sequence shown here is derived from an EMBL/GenBank/DDBJ whole genome shotgun (WGS) entry which is preliminary data.</text>
</comment>
<name>A0A4Z2JA03_9TELE</name>